<keyword evidence="2" id="KW-1185">Reference proteome</keyword>
<dbReference type="InterPro" id="IPR032675">
    <property type="entry name" value="LRR_dom_sf"/>
</dbReference>
<organism evidence="1 2">
    <name type="scientific">Phycomyces blakesleeanus (strain ATCC 8743b / DSM 1359 / FGSC 10004 / NBRC 33097 / NRRL 1555)</name>
    <dbReference type="NCBI Taxonomy" id="763407"/>
    <lineage>
        <taxon>Eukaryota</taxon>
        <taxon>Fungi</taxon>
        <taxon>Fungi incertae sedis</taxon>
        <taxon>Mucoromycota</taxon>
        <taxon>Mucoromycotina</taxon>
        <taxon>Mucoromycetes</taxon>
        <taxon>Mucorales</taxon>
        <taxon>Phycomycetaceae</taxon>
        <taxon>Phycomyces</taxon>
    </lineage>
</organism>
<dbReference type="AlphaFoldDB" id="A0A167JSM7"/>
<dbReference type="RefSeq" id="XP_018284660.1">
    <property type="nucleotide sequence ID" value="XM_018442569.1"/>
</dbReference>
<dbReference type="Gene3D" id="3.80.10.10">
    <property type="entry name" value="Ribonuclease Inhibitor"/>
    <property type="match status" value="1"/>
</dbReference>
<gene>
    <name evidence="1" type="ORF">PHYBLDRAFT_71951</name>
</gene>
<accession>A0A167JSM7</accession>
<sequence>MTSFYIKGLECLDIKMAEKLSPNLISYIATFIPKADQISCSIVCKKWTQPLLNVIWSKIILSQRDIDNICNKYGQANNYWKNSHRVWALTLTNLPSNRAIFLPILQQMFRRLSYLEYTEVYQDKRWIVDSLNWNLWNSLTYLNVTLEYVDKSLVLMEMFEKLSVLRRLSNITIEDARNTAKNTTVSWLDIESLHQYLPRLKYLKVGLILTPITDADVELLHCIPPAYTLTRAEYSTRYMDDIWVLYLSLKYPSLQTLRLAPYYTDCTTPTTTESIRLYEKEKPISSIHTFLTLNKFFPNLTRADLCWKSPNGWKSSVFYDVFSKFGTSLVHLNVYLHESLDIQLLNSTIDKSRISKGLKIMTLFVYKSSFSKCGNLAFTISLYPYLAELNINAIHTPIEINNILVHCPVLQKLGIENSSVYLDNLSTHTYPHCLKKLNLAHLEVSTQVLNYISICCRGLKTLKMSFLKFSDSSFEENGQLLVDMPFTQLDTLTVREILFDKHPIHHFAIEQLKGLTSSLTTNHKELTQHISMGEELKFSWYHLCQDKTNRKLRSIAWGLSRRDIEFAKRYYRDFGRRRRREKKRKDMRRSNGLVLRRFWKRDLQYGMILFRFRFIKDYYITP</sequence>
<name>A0A167JSM7_PHYB8</name>
<evidence type="ECO:0000313" key="1">
    <source>
        <dbReference type="EMBL" id="OAD66620.1"/>
    </source>
</evidence>
<protein>
    <recommendedName>
        <fullName evidence="3">F-box domain-containing protein</fullName>
    </recommendedName>
</protein>
<dbReference type="EMBL" id="KV441001">
    <property type="protein sequence ID" value="OAD66620.1"/>
    <property type="molecule type" value="Genomic_DNA"/>
</dbReference>
<dbReference type="OrthoDB" id="2243238at2759"/>
<dbReference type="Proteomes" id="UP000077315">
    <property type="component" value="Unassembled WGS sequence"/>
</dbReference>
<evidence type="ECO:0008006" key="3">
    <source>
        <dbReference type="Google" id="ProtNLM"/>
    </source>
</evidence>
<reference evidence="2" key="1">
    <citation type="submission" date="2015-06" db="EMBL/GenBank/DDBJ databases">
        <title>Expansion of signal transduction pathways in fungi by whole-genome duplication.</title>
        <authorList>
            <consortium name="DOE Joint Genome Institute"/>
            <person name="Corrochano L.M."/>
            <person name="Kuo A."/>
            <person name="Marcet-Houben M."/>
            <person name="Polaino S."/>
            <person name="Salamov A."/>
            <person name="Villalobos J.M."/>
            <person name="Alvarez M.I."/>
            <person name="Avalos J."/>
            <person name="Benito E.P."/>
            <person name="Benoit I."/>
            <person name="Burger G."/>
            <person name="Camino L.P."/>
            <person name="Canovas D."/>
            <person name="Cerda-Olmedo E."/>
            <person name="Cheng J.-F."/>
            <person name="Dominguez A."/>
            <person name="Elias M."/>
            <person name="Eslava A.P."/>
            <person name="Glaser F."/>
            <person name="Grimwood J."/>
            <person name="Gutierrez G."/>
            <person name="Heitman J."/>
            <person name="Henrissat B."/>
            <person name="Iturriaga E.A."/>
            <person name="Lang B.F."/>
            <person name="Lavin J.L."/>
            <person name="Lee S."/>
            <person name="Li W."/>
            <person name="Lindquist E."/>
            <person name="Lopez-Garcia S."/>
            <person name="Luque E.M."/>
            <person name="Marcos A.T."/>
            <person name="Martin J."/>
            <person name="McCluskey K."/>
            <person name="Medina H.R."/>
            <person name="Miralles-Duran A."/>
            <person name="Miyazaki A."/>
            <person name="Munoz-Torres E."/>
            <person name="Oguiza J.A."/>
            <person name="Ohm R."/>
            <person name="Olmedo M."/>
            <person name="Orejas M."/>
            <person name="Ortiz-Castellanos L."/>
            <person name="Pisabarro A.G."/>
            <person name="Rodriguez-Romero J."/>
            <person name="Ruiz-Herrera J."/>
            <person name="Ruiz-Vazquez R."/>
            <person name="Sanz C."/>
            <person name="Schackwitz W."/>
            <person name="Schmutz J."/>
            <person name="Shahriari M."/>
            <person name="Shelest E."/>
            <person name="Silva-Franco F."/>
            <person name="Soanes D."/>
            <person name="Syed K."/>
            <person name="Tagua V.G."/>
            <person name="Talbot N.J."/>
            <person name="Thon M."/>
            <person name="De vries R.P."/>
            <person name="Wiebenga A."/>
            <person name="Yadav J.S."/>
            <person name="Braun E.L."/>
            <person name="Baker S."/>
            <person name="Garre V."/>
            <person name="Horwitz B."/>
            <person name="Torres-Martinez S."/>
            <person name="Idnurm A."/>
            <person name="Herrera-Estrella A."/>
            <person name="Gabaldon T."/>
            <person name="Grigoriev I.V."/>
        </authorList>
    </citation>
    <scope>NUCLEOTIDE SEQUENCE [LARGE SCALE GENOMIC DNA]</scope>
    <source>
        <strain evidence="2">NRRL 1555(-)</strain>
    </source>
</reference>
<dbReference type="GeneID" id="29003475"/>
<dbReference type="InParanoid" id="A0A167JSM7"/>
<evidence type="ECO:0000313" key="2">
    <source>
        <dbReference type="Proteomes" id="UP000077315"/>
    </source>
</evidence>
<dbReference type="VEuPathDB" id="FungiDB:PHYBLDRAFT_71951"/>
<proteinExistence type="predicted"/>